<dbReference type="InterPro" id="IPR009038">
    <property type="entry name" value="GOLD_dom"/>
</dbReference>
<dbReference type="AlphaFoldDB" id="A0AAJ6VZF9"/>
<dbReference type="InterPro" id="IPR036598">
    <property type="entry name" value="GOLD_dom_sf"/>
</dbReference>
<dbReference type="InterPro" id="IPR051064">
    <property type="entry name" value="SEC14/CRAL-TRIO_domain"/>
</dbReference>
<dbReference type="Gene3D" id="2.60.120.680">
    <property type="entry name" value="GOLD domain"/>
    <property type="match status" value="1"/>
</dbReference>
<dbReference type="Proteomes" id="UP000694867">
    <property type="component" value="Unplaced"/>
</dbReference>
<evidence type="ECO:0000313" key="3">
    <source>
        <dbReference type="Proteomes" id="UP000694867"/>
    </source>
</evidence>
<dbReference type="CDD" id="cd00170">
    <property type="entry name" value="SEC14"/>
    <property type="match status" value="1"/>
</dbReference>
<dbReference type="Pfam" id="PF00650">
    <property type="entry name" value="CRAL_TRIO"/>
    <property type="match status" value="1"/>
</dbReference>
<dbReference type="KEGG" id="goe:100897847"/>
<dbReference type="Gene3D" id="3.40.525.10">
    <property type="entry name" value="CRAL-TRIO lipid binding domain"/>
    <property type="match status" value="1"/>
</dbReference>
<dbReference type="InterPro" id="IPR001251">
    <property type="entry name" value="CRAL-TRIO_dom"/>
</dbReference>
<sequence length="401" mass="45820">MEGHLGHLTERQQAALTEFKQLARGLLTENYHDDYFCLRWLRARNFNVEAAKAMLEKSLHFRKSWRLDHILEEFKINKGLQKIYPGGILGFDKLGGCVMIYPMANMQPKYFLEFTRRTDVVKVVLHRMERALLLLREQRAKTGRNVEANTIIFDLSDFDITTNLSTAAFSIYRDLVSTYELNYPESLSHAFVINAPPIFSLFFNLLKPLLNGTTLSKVQIFGKDPSKWKPVLLDAIDADQLPVRYGGTRTGRNGDEGCEDEITYVDKLNNEVVQQMIRLIPEADRLIKACVGRRSVHDHVVLIEEANSALKVEFESDGHDIAFAILRRASAKDSEKIVLENKRYNSHQASALICIRCPAPSEYILRFDNTFSALRSKSIAFNLQIIPAAKVNDDMLMIHEP</sequence>
<dbReference type="SUPFAM" id="SSF52087">
    <property type="entry name" value="CRAL/TRIO domain"/>
    <property type="match status" value="1"/>
</dbReference>
<dbReference type="InterPro" id="IPR036865">
    <property type="entry name" value="CRAL-TRIO_dom_sf"/>
</dbReference>
<dbReference type="SMART" id="SM01100">
    <property type="entry name" value="CRAL_TRIO_N"/>
    <property type="match status" value="1"/>
</dbReference>
<evidence type="ECO:0000313" key="4">
    <source>
        <dbReference type="RefSeq" id="XP_003745441.1"/>
    </source>
</evidence>
<accession>A0AAJ6VZF9</accession>
<evidence type="ECO:0000259" key="2">
    <source>
        <dbReference type="PROSITE" id="PS50866"/>
    </source>
</evidence>
<organism evidence="3 4">
    <name type="scientific">Galendromus occidentalis</name>
    <name type="common">western predatory mite</name>
    <dbReference type="NCBI Taxonomy" id="34638"/>
    <lineage>
        <taxon>Eukaryota</taxon>
        <taxon>Metazoa</taxon>
        <taxon>Ecdysozoa</taxon>
        <taxon>Arthropoda</taxon>
        <taxon>Chelicerata</taxon>
        <taxon>Arachnida</taxon>
        <taxon>Acari</taxon>
        <taxon>Parasitiformes</taxon>
        <taxon>Mesostigmata</taxon>
        <taxon>Gamasina</taxon>
        <taxon>Phytoseioidea</taxon>
        <taxon>Phytoseiidae</taxon>
        <taxon>Typhlodrominae</taxon>
        <taxon>Galendromus</taxon>
    </lineage>
</organism>
<gene>
    <name evidence="4" type="primary">LOC100897847</name>
</gene>
<dbReference type="GO" id="GO:0005737">
    <property type="term" value="C:cytoplasm"/>
    <property type="evidence" value="ECO:0007669"/>
    <property type="project" value="TreeGrafter"/>
</dbReference>
<feature type="domain" description="CRAL-TRIO" evidence="1">
    <location>
        <begin position="76"/>
        <end position="253"/>
    </location>
</feature>
<reference evidence="4" key="1">
    <citation type="submission" date="2025-08" db="UniProtKB">
        <authorList>
            <consortium name="RefSeq"/>
        </authorList>
    </citation>
    <scope>IDENTIFICATION</scope>
</reference>
<dbReference type="PROSITE" id="PS50191">
    <property type="entry name" value="CRAL_TRIO"/>
    <property type="match status" value="1"/>
</dbReference>
<dbReference type="Pfam" id="PF03765">
    <property type="entry name" value="CRAL_TRIO_N"/>
    <property type="match status" value="1"/>
</dbReference>
<dbReference type="SUPFAM" id="SSF46938">
    <property type="entry name" value="CRAL/TRIO N-terminal domain"/>
    <property type="match status" value="1"/>
</dbReference>
<protein>
    <submittedName>
        <fullName evidence="4">SEC14-like protein 2</fullName>
    </submittedName>
</protein>
<feature type="domain" description="GOLD" evidence="2">
    <location>
        <begin position="293"/>
        <end position="385"/>
    </location>
</feature>
<dbReference type="PRINTS" id="PR00180">
    <property type="entry name" value="CRETINALDHBP"/>
</dbReference>
<keyword evidence="3" id="KW-1185">Reference proteome</keyword>
<dbReference type="SMART" id="SM00516">
    <property type="entry name" value="SEC14"/>
    <property type="match status" value="1"/>
</dbReference>
<dbReference type="InterPro" id="IPR011074">
    <property type="entry name" value="CRAL/TRIO_N_dom"/>
</dbReference>
<proteinExistence type="predicted"/>
<dbReference type="PROSITE" id="PS50866">
    <property type="entry name" value="GOLD"/>
    <property type="match status" value="1"/>
</dbReference>
<dbReference type="InterPro" id="IPR036273">
    <property type="entry name" value="CRAL/TRIO_N_dom_sf"/>
</dbReference>
<dbReference type="GeneID" id="100897847"/>
<dbReference type="PANTHER" id="PTHR23324">
    <property type="entry name" value="SEC14 RELATED PROTEIN"/>
    <property type="match status" value="1"/>
</dbReference>
<name>A0AAJ6VZF9_9ACAR</name>
<dbReference type="SUPFAM" id="SSF101576">
    <property type="entry name" value="Supernatant protein factor (SPF), C-terminal domain"/>
    <property type="match status" value="1"/>
</dbReference>
<dbReference type="PANTHER" id="PTHR23324:SF83">
    <property type="entry name" value="SEC14-LIKE PROTEIN 2"/>
    <property type="match status" value="1"/>
</dbReference>
<evidence type="ECO:0000259" key="1">
    <source>
        <dbReference type="PROSITE" id="PS50191"/>
    </source>
</evidence>
<dbReference type="RefSeq" id="XP_003745441.1">
    <property type="nucleotide sequence ID" value="XM_003745393.2"/>
</dbReference>